<organism evidence="2 3">
    <name type="scientific">Leeuwenhoekiella blandensis (strain CECT 7118 / CCUG 51940 / KCTC 22103 / MED217)</name>
    <name type="common">Flavobacterium sp. (strain MED217)</name>
    <dbReference type="NCBI Taxonomy" id="398720"/>
    <lineage>
        <taxon>Bacteria</taxon>
        <taxon>Pseudomonadati</taxon>
        <taxon>Bacteroidota</taxon>
        <taxon>Flavobacteriia</taxon>
        <taxon>Flavobacteriales</taxon>
        <taxon>Flavobacteriaceae</taxon>
        <taxon>Leeuwenhoekiella</taxon>
    </lineage>
</organism>
<name>A3XG44_LEEBM</name>
<comment type="caution">
    <text evidence="2">The sequence shown here is derived from an EMBL/GenBank/DDBJ whole genome shotgun (WGS) entry which is preliminary data.</text>
</comment>
<reference evidence="2 3" key="1">
    <citation type="journal article" date="2007" name="Nature">
        <title>Light stimulates growth of proteorhodopsin-containing marine Flavobacteria.</title>
        <authorList>
            <person name="Gomez-Consarnau L."/>
            <person name="Gonzalez J.M."/>
            <person name="Coll-Llado M."/>
            <person name="Gourdon P."/>
            <person name="Pascher T."/>
            <person name="Neutze R."/>
            <person name="Pedros-Alio C."/>
            <person name="Pinhassi J."/>
        </authorList>
    </citation>
    <scope>NUCLEOTIDE SEQUENCE [LARGE SCALE GENOMIC DNA]</scope>
    <source>
        <strain evidence="2 3">MED217</strain>
    </source>
</reference>
<dbReference type="InterPro" id="IPR014710">
    <property type="entry name" value="RmlC-like_jellyroll"/>
</dbReference>
<dbReference type="AlphaFoldDB" id="A3XG44"/>
<sequence length="188" mass="21317">MFQEASNFLNFVEELYTQDTAGVSLVEFNAKEMLMHQGSAAQHVFILKSGLCKISLVEENGKEYILAFLSTGEILGELELIRDEPRLCSVQALNKVEAYKLTKTCFLNLLNTDLKLNRLIINAYAERITNTSKKASFQKLYTSENGLQRILKLQETENIEISKADLSAYLGISVRSLNRSLKKLKEEE</sequence>
<evidence type="ECO:0000313" key="2">
    <source>
        <dbReference type="EMBL" id="EAQ50908.1"/>
    </source>
</evidence>
<dbReference type="RefSeq" id="WP_009781391.1">
    <property type="nucleotide sequence ID" value="NZ_CH672395.1"/>
</dbReference>
<keyword evidence="3" id="KW-1185">Reference proteome</keyword>
<dbReference type="CDD" id="cd00038">
    <property type="entry name" value="CAP_ED"/>
    <property type="match status" value="1"/>
</dbReference>
<accession>A3XG44</accession>
<dbReference type="HOGENOM" id="CLU_075053_14_0_10"/>
<evidence type="ECO:0000259" key="1">
    <source>
        <dbReference type="PROSITE" id="PS50042"/>
    </source>
</evidence>
<dbReference type="EMBL" id="AANC01000001">
    <property type="protein sequence ID" value="EAQ50908.1"/>
    <property type="molecule type" value="Genomic_DNA"/>
</dbReference>
<protein>
    <submittedName>
        <fullName evidence="2">Transcriptional regulator, Crp/Fnr family protein</fullName>
    </submittedName>
</protein>
<dbReference type="InterPro" id="IPR050397">
    <property type="entry name" value="Env_Response_Regulators"/>
</dbReference>
<feature type="domain" description="Cyclic nucleotide-binding" evidence="1">
    <location>
        <begin position="7"/>
        <end position="127"/>
    </location>
</feature>
<proteinExistence type="predicted"/>
<dbReference type="Proteomes" id="UP000001601">
    <property type="component" value="Unassembled WGS sequence"/>
</dbReference>
<gene>
    <name evidence="2" type="ORF">MED217_15235</name>
</gene>
<dbReference type="eggNOG" id="COG0664">
    <property type="taxonomic scope" value="Bacteria"/>
</dbReference>
<dbReference type="Gene3D" id="2.60.120.10">
    <property type="entry name" value="Jelly Rolls"/>
    <property type="match status" value="1"/>
</dbReference>
<dbReference type="GO" id="GO:0003700">
    <property type="term" value="F:DNA-binding transcription factor activity"/>
    <property type="evidence" value="ECO:0007669"/>
    <property type="project" value="TreeGrafter"/>
</dbReference>
<dbReference type="SUPFAM" id="SSF51206">
    <property type="entry name" value="cAMP-binding domain-like"/>
    <property type="match status" value="1"/>
</dbReference>
<dbReference type="InterPro" id="IPR000595">
    <property type="entry name" value="cNMP-bd_dom"/>
</dbReference>
<dbReference type="InterPro" id="IPR018490">
    <property type="entry name" value="cNMP-bd_dom_sf"/>
</dbReference>
<dbReference type="GO" id="GO:0005829">
    <property type="term" value="C:cytosol"/>
    <property type="evidence" value="ECO:0007669"/>
    <property type="project" value="TreeGrafter"/>
</dbReference>
<dbReference type="Pfam" id="PF00027">
    <property type="entry name" value="cNMP_binding"/>
    <property type="match status" value="1"/>
</dbReference>
<dbReference type="OrthoDB" id="5457083at2"/>
<evidence type="ECO:0000313" key="3">
    <source>
        <dbReference type="Proteomes" id="UP000001601"/>
    </source>
</evidence>
<dbReference type="SMART" id="SM00100">
    <property type="entry name" value="cNMP"/>
    <property type="match status" value="1"/>
</dbReference>
<dbReference type="PANTHER" id="PTHR24567">
    <property type="entry name" value="CRP FAMILY TRANSCRIPTIONAL REGULATORY PROTEIN"/>
    <property type="match status" value="1"/>
</dbReference>
<dbReference type="PANTHER" id="PTHR24567:SF26">
    <property type="entry name" value="REGULATORY PROTEIN YEIL"/>
    <property type="match status" value="1"/>
</dbReference>
<dbReference type="PROSITE" id="PS50042">
    <property type="entry name" value="CNMP_BINDING_3"/>
    <property type="match status" value="1"/>
</dbReference>
<dbReference type="STRING" id="398720.MED217_15235"/>